<dbReference type="GO" id="GO:0005886">
    <property type="term" value="C:plasma membrane"/>
    <property type="evidence" value="ECO:0007669"/>
    <property type="project" value="TreeGrafter"/>
</dbReference>
<dbReference type="Proteomes" id="UP000310108">
    <property type="component" value="Unassembled WGS sequence"/>
</dbReference>
<dbReference type="GO" id="GO:0005524">
    <property type="term" value="F:ATP binding"/>
    <property type="evidence" value="ECO:0007669"/>
    <property type="project" value="UniProtKB-KW"/>
</dbReference>
<dbReference type="Gene3D" id="3.30.1010.10">
    <property type="entry name" value="Phosphatidylinositol 3-kinase Catalytic Subunit, Chain A, domain 4"/>
    <property type="match status" value="1"/>
</dbReference>
<keyword evidence="7" id="KW-0067">ATP-binding</keyword>
<feature type="domain" description="PI3K/PI4K catalytic" evidence="8">
    <location>
        <begin position="1733"/>
        <end position="2028"/>
    </location>
</feature>
<evidence type="ECO:0000256" key="5">
    <source>
        <dbReference type="ARBA" id="ARBA00022741"/>
    </source>
</evidence>
<dbReference type="InterPro" id="IPR042236">
    <property type="entry name" value="PI3K_accessory_sf"/>
</dbReference>
<feature type="domain" description="PIK helical" evidence="9">
    <location>
        <begin position="1474"/>
        <end position="1660"/>
    </location>
</feature>
<dbReference type="SMART" id="SM00145">
    <property type="entry name" value="PI3Ka"/>
    <property type="match status" value="1"/>
</dbReference>
<dbReference type="CDD" id="cd00871">
    <property type="entry name" value="PI4Ka"/>
    <property type="match status" value="1"/>
</dbReference>
<evidence type="ECO:0000256" key="6">
    <source>
        <dbReference type="ARBA" id="ARBA00022777"/>
    </source>
</evidence>
<dbReference type="SUPFAM" id="SSF48371">
    <property type="entry name" value="ARM repeat"/>
    <property type="match status" value="1"/>
</dbReference>
<evidence type="ECO:0000259" key="8">
    <source>
        <dbReference type="PROSITE" id="PS50290"/>
    </source>
</evidence>
<evidence type="ECO:0000259" key="9">
    <source>
        <dbReference type="PROSITE" id="PS51545"/>
    </source>
</evidence>
<dbReference type="GO" id="GO:0046854">
    <property type="term" value="P:phosphatidylinositol phosphate biosynthetic process"/>
    <property type="evidence" value="ECO:0007669"/>
    <property type="project" value="InterPro"/>
</dbReference>
<dbReference type="SUPFAM" id="SSF56112">
    <property type="entry name" value="Protein kinase-like (PK-like)"/>
    <property type="match status" value="1"/>
</dbReference>
<sequence>MTKMTAGQPQGHISWFRSSDEKLGTSGFGYLGGRVGKVRIPTYVRIGTWGNEGSQSSLCCQQSPIHHPSCTNLRTASINHTAFAHYVESFIGCSSLATGVSYPFLNYFAMARDIRQRALEKIASLSAASPRTSFDRSDLDRLCKATQTAGKGVNGYSAKQSSSSLGRCPMTIREFEVLLSLCKAAPAIQTSQSAQKLAHQLIPYILEAHIQVFVPSPFFRKVEPSPTEALAFHVTGALLSLGSHYDDLHEIVSDNIWAFVNACNHAADHTVPPQADDEDPNLEDAIRTATIAVSLLGFLDAASAQVDFWRAGGRLALVQRFRDILSEPFLVAVETAFSTIRNSQSSDRHAREWKRYLRHYSAAGRPLGAILLQRSYMWLLVAGTSLLVADASLLRGIHILDLLMSEEGAFRPGSPRSLDADYRSLDMYTTVAVDQMNYLEAGEDYLKLGSAWQQRLAFAVKSAALISYLNCSLLNEDVADIDVLVNWLEETLADPLQMADENLAATVLRSIAMVCKISRGYAATASRLLPRFIVQSAPNARVVAVASKSLAYVLQMLSHDAVITTLYTLGNVLSPGSDRSMTNGTNGDLGVDGPHALYPNRHSTGSSISLAITGEEETAMVYGNVVQAICGIATACNDEKITALAQSMLLQKIDKVNNSVDAQIISGAAALALKGGQLEFRSLLKVFSRICHLGVVSHKDFLLVAEVMKARTHISANLHRGSPLYDIYWEHLLESIISMGDVHQSNHTKEADVQLAAREIAELLHPLAVFMSTNDLALTSVTDDESHSMIRDAWFNVVVHGFTTQTDMGKRYLDELRAMAVHSPPLVAEQRGEQVESDIELNTVLRRGMSSDRESIQKRHLAELIPSKATEIKGLSYRKIIFLHAAYLVESLRADAGDCTKALSYFLEPSMRRGEVSSTMEGISAAVVDKYLGKTLGGLDATFSAQYAASQLVAIFCGCCHRIERVQQAAFTCADRIISQVPSALCHRSSLFALLELLSLMWSSCLEAETDLYAPRSKFTSSLGDVSVELSDDYNFRRHTLEVLNRRAKQWVSSVISLAPLDIKGLLQTYLSEFDDEGAYGHISLGRSFAIELGSLIPSTDQRLQSLDRVGDFNINTGSDFVAQYTTRQEYRYGETLPERGNELVNFMQLNRRASFLHSSVSTASDSANAATALAHVEARIKSKKMTALNEVREILRRAAALLCRSDRDESAVAHYLVSIPFAMFTKQSIKLGVSLWLGVMNENPRLEPRLLTEIAQQWEATIQGRLGLFSHAMSHPDPFFLKEEFAPSDLEALAKRKQQVHNLLSPHMRLLQFFASHFNATRLGSPDVQRIFLRMLDVTLDAVRSSTPHPMARELRFQIVLFGLKVLHVCTTIGAIAQWRFKEKILSAALSWFRFAPSWSFGSNILQLKTEIRLLIDVVAALKNVAFIGANAADTIKSLQAKEHLLVLLLESEQTRLSVWVHPLGELIKPHGQSTKASIEAALAPLIRVAWAEDPSIAIELVTRFPYPRVQREVRWLLINFPQKAISEPEGLPVLLGGSLPNDVSFQLKYLLFWSPVNPITAVTYFLPAYRNHPFLIQYAMRALESHSSDVTFFYVPQIVQTLRYDALGYVERYILETAQFSQLFAHQIIWNMKANAYKDDDATIPDAIKPTLDKVMEKMIASFTDVDRTFYEREFAFFDEVTDISGKLKPYVGRPKPEKAQKIEEELRKIKVEVGVYLPSNPDGVVIGIDRKSGKPLQSHAKAPYLATFRIKKNKGSLEDVNDMLEDVHKKDSPPMPENTIEVWQSAIFKVGDDCRQDVLALQMIAAFRGIFHNVGLDVYVNPYRVTATAPGCGVIDVLPNSVSRDMLGREAVNGLYDYFISKYGNEDSLRFQQARSNFVKSMAAYSIISFLLQFKDRHNGNIMIDDAGHILHIDFGFCFDIAPGGIKFERAPFKLTTEMLAVMGGSPHHQAFKWFEELCVKAFLASRQHCDKLSQIVLLMMDSGLPCFKPESVQHFKERFVLERSEREAADFVKDLIRRSANSYSTGVYDQFQLLTNGIPY</sequence>
<keyword evidence="6 10" id="KW-0418">Kinase</keyword>
<keyword evidence="4" id="KW-0808">Transferase</keyword>
<dbReference type="GO" id="GO:0005737">
    <property type="term" value="C:cytoplasm"/>
    <property type="evidence" value="ECO:0007669"/>
    <property type="project" value="TreeGrafter"/>
</dbReference>
<gene>
    <name evidence="10" type="primary">STT4</name>
    <name evidence="10" type="ORF">CTA1_9904</name>
</gene>
<dbReference type="Gene3D" id="1.25.40.70">
    <property type="entry name" value="Phosphatidylinositol 3-kinase, accessory domain (PIK)"/>
    <property type="match status" value="1"/>
</dbReference>
<dbReference type="PROSITE" id="PS50290">
    <property type="entry name" value="PI3_4_KINASE_3"/>
    <property type="match status" value="1"/>
</dbReference>
<dbReference type="FunFam" id="1.10.1070.11:FF:000022">
    <property type="entry name" value="Phosphatidylinositol 4-kinase stt4"/>
    <property type="match status" value="1"/>
</dbReference>
<dbReference type="CDD" id="cd05167">
    <property type="entry name" value="PI4Kc_III_alpha"/>
    <property type="match status" value="1"/>
</dbReference>
<dbReference type="Gene3D" id="1.10.1070.11">
    <property type="entry name" value="Phosphatidylinositol 3-/4-kinase, catalytic domain"/>
    <property type="match status" value="1"/>
</dbReference>
<keyword evidence="11" id="KW-1185">Reference proteome</keyword>
<comment type="catalytic activity">
    <reaction evidence="1">
        <text>a 1,2-diacyl-sn-glycero-3-phospho-(1D-myo-inositol) + ATP = a 1,2-diacyl-sn-glycero-3-phospho-(1D-myo-inositol 4-phosphate) + ADP + H(+)</text>
        <dbReference type="Rhea" id="RHEA:19877"/>
        <dbReference type="ChEBI" id="CHEBI:15378"/>
        <dbReference type="ChEBI" id="CHEBI:30616"/>
        <dbReference type="ChEBI" id="CHEBI:57880"/>
        <dbReference type="ChEBI" id="CHEBI:58178"/>
        <dbReference type="ChEBI" id="CHEBI:456216"/>
        <dbReference type="EC" id="2.7.1.67"/>
    </reaction>
</comment>
<reference evidence="10 11" key="1">
    <citation type="journal article" date="2019" name="PLoS ONE">
        <title>Comparative genome analysis indicates high evolutionary potential of pathogenicity genes in Colletotrichum tanaceti.</title>
        <authorList>
            <person name="Lelwala R.V."/>
            <person name="Korhonen P.K."/>
            <person name="Young N.D."/>
            <person name="Scott J.B."/>
            <person name="Ades P.A."/>
            <person name="Gasser R.B."/>
            <person name="Taylor P.W.J."/>
        </authorList>
    </citation>
    <scope>NUCLEOTIDE SEQUENCE [LARGE SCALE GENOMIC DNA]</scope>
    <source>
        <strain evidence="10">BRIP57314</strain>
    </source>
</reference>
<dbReference type="GO" id="GO:0048015">
    <property type="term" value="P:phosphatidylinositol-mediated signaling"/>
    <property type="evidence" value="ECO:0007669"/>
    <property type="project" value="TreeGrafter"/>
</dbReference>
<evidence type="ECO:0000256" key="3">
    <source>
        <dbReference type="ARBA" id="ARBA00012169"/>
    </source>
</evidence>
<evidence type="ECO:0000256" key="1">
    <source>
        <dbReference type="ARBA" id="ARBA00001686"/>
    </source>
</evidence>
<evidence type="ECO:0000256" key="2">
    <source>
        <dbReference type="ARBA" id="ARBA00006209"/>
    </source>
</evidence>
<comment type="caution">
    <text evidence="10">The sequence shown here is derived from an EMBL/GenBank/DDBJ whole genome shotgun (WGS) entry which is preliminary data.</text>
</comment>
<keyword evidence="5" id="KW-0547">Nucleotide-binding</keyword>
<dbReference type="Pfam" id="PF00454">
    <property type="entry name" value="PI3_PI4_kinase"/>
    <property type="match status" value="1"/>
</dbReference>
<dbReference type="FunFam" id="3.30.1010.10:FF:000014">
    <property type="entry name" value="Phosphatidylinositol 4-kinase STT4"/>
    <property type="match status" value="1"/>
</dbReference>
<dbReference type="InterPro" id="IPR011009">
    <property type="entry name" value="Kinase-like_dom_sf"/>
</dbReference>
<dbReference type="FunFam" id="1.25.40.70:FF:000011">
    <property type="entry name" value="Phosphatidylinositol 4-kinase alpha"/>
    <property type="match status" value="1"/>
</dbReference>
<dbReference type="Pfam" id="PF00613">
    <property type="entry name" value="PI3Ka"/>
    <property type="match status" value="1"/>
</dbReference>
<dbReference type="PANTHER" id="PTHR10048:SF15">
    <property type="entry name" value="PHOSPHATIDYLINOSITOL 4-KINASE ALPHA"/>
    <property type="match status" value="1"/>
</dbReference>
<dbReference type="InterPro" id="IPR000403">
    <property type="entry name" value="PI3/4_kinase_cat_dom"/>
</dbReference>
<dbReference type="PROSITE" id="PS00916">
    <property type="entry name" value="PI3_4_KINASE_2"/>
    <property type="match status" value="1"/>
</dbReference>
<accession>A0A4U6XV54</accession>
<organism evidence="10 11">
    <name type="scientific">Colletotrichum tanaceti</name>
    <dbReference type="NCBI Taxonomy" id="1306861"/>
    <lineage>
        <taxon>Eukaryota</taxon>
        <taxon>Fungi</taxon>
        <taxon>Dikarya</taxon>
        <taxon>Ascomycota</taxon>
        <taxon>Pezizomycotina</taxon>
        <taxon>Sordariomycetes</taxon>
        <taxon>Hypocreomycetidae</taxon>
        <taxon>Glomerellales</taxon>
        <taxon>Glomerellaceae</taxon>
        <taxon>Colletotrichum</taxon>
        <taxon>Colletotrichum destructivum species complex</taxon>
    </lineage>
</organism>
<dbReference type="InterPro" id="IPR045495">
    <property type="entry name" value="PI4K_N"/>
</dbReference>
<dbReference type="Pfam" id="PF19274">
    <property type="entry name" value="PI4K_N"/>
    <property type="match status" value="1"/>
</dbReference>
<dbReference type="InterPro" id="IPR018936">
    <property type="entry name" value="PI3/4_kinase_CS"/>
</dbReference>
<evidence type="ECO:0000313" key="10">
    <source>
        <dbReference type="EMBL" id="TKW59905.1"/>
    </source>
</evidence>
<dbReference type="InterPro" id="IPR001263">
    <property type="entry name" value="PI3K_accessory_dom"/>
</dbReference>
<evidence type="ECO:0000256" key="4">
    <source>
        <dbReference type="ARBA" id="ARBA00022679"/>
    </source>
</evidence>
<proteinExistence type="inferred from homology"/>
<evidence type="ECO:0000313" key="11">
    <source>
        <dbReference type="Proteomes" id="UP000310108"/>
    </source>
</evidence>
<dbReference type="GO" id="GO:0004430">
    <property type="term" value="F:1-phosphatidylinositol 4-kinase activity"/>
    <property type="evidence" value="ECO:0007669"/>
    <property type="project" value="UniProtKB-EC"/>
</dbReference>
<dbReference type="InterPro" id="IPR016024">
    <property type="entry name" value="ARM-type_fold"/>
</dbReference>
<dbReference type="STRING" id="1306861.A0A4U6XV54"/>
<evidence type="ECO:0000256" key="7">
    <source>
        <dbReference type="ARBA" id="ARBA00022840"/>
    </source>
</evidence>
<dbReference type="InterPro" id="IPR036940">
    <property type="entry name" value="PI3/4_kinase_cat_sf"/>
</dbReference>
<dbReference type="InterPro" id="IPR015433">
    <property type="entry name" value="PI3/4_kinase"/>
</dbReference>
<dbReference type="PROSITE" id="PS51545">
    <property type="entry name" value="PIK_HELICAL"/>
    <property type="match status" value="1"/>
</dbReference>
<comment type="similarity">
    <text evidence="2">Belongs to the PI3/PI4-kinase family. Type III PI4K subfamily.</text>
</comment>
<name>A0A4U6XV54_9PEZI</name>
<protein>
    <recommendedName>
        <fullName evidence="3">1-phosphatidylinositol 4-kinase</fullName>
        <ecNumber evidence="3">2.7.1.67</ecNumber>
    </recommendedName>
</protein>
<dbReference type="SMART" id="SM00146">
    <property type="entry name" value="PI3Kc"/>
    <property type="match status" value="1"/>
</dbReference>
<dbReference type="PROSITE" id="PS00915">
    <property type="entry name" value="PI3_4_KINASE_1"/>
    <property type="match status" value="1"/>
</dbReference>
<dbReference type="EC" id="2.7.1.67" evidence="3"/>
<dbReference type="EMBL" id="PJEX01000003">
    <property type="protein sequence ID" value="TKW59905.1"/>
    <property type="molecule type" value="Genomic_DNA"/>
</dbReference>
<dbReference type="PANTHER" id="PTHR10048">
    <property type="entry name" value="PHOSPHATIDYLINOSITOL KINASE"/>
    <property type="match status" value="1"/>
</dbReference>